<evidence type="ECO:0000256" key="1">
    <source>
        <dbReference type="SAM" id="MobiDB-lite"/>
    </source>
</evidence>
<accession>A0A2Z6MNY0</accession>
<sequence length="52" mass="5814">MNQKTIAMATAAATTQWPTQPTQWTREEEKIFDRALSRRIHLTGGGGTRSPN</sequence>
<proteinExistence type="predicted"/>
<name>A0A2Z6MNY0_TRISU</name>
<gene>
    <name evidence="2" type="ORF">TSUD_50940</name>
</gene>
<keyword evidence="3" id="KW-1185">Reference proteome</keyword>
<feature type="compositionally biased region" description="Low complexity" evidence="1">
    <location>
        <begin position="9"/>
        <end position="24"/>
    </location>
</feature>
<dbReference type="Proteomes" id="UP000242715">
    <property type="component" value="Unassembled WGS sequence"/>
</dbReference>
<protein>
    <submittedName>
        <fullName evidence="2">Uncharacterized protein</fullName>
    </submittedName>
</protein>
<organism evidence="2 3">
    <name type="scientific">Trifolium subterraneum</name>
    <name type="common">Subterranean clover</name>
    <dbReference type="NCBI Taxonomy" id="3900"/>
    <lineage>
        <taxon>Eukaryota</taxon>
        <taxon>Viridiplantae</taxon>
        <taxon>Streptophyta</taxon>
        <taxon>Embryophyta</taxon>
        <taxon>Tracheophyta</taxon>
        <taxon>Spermatophyta</taxon>
        <taxon>Magnoliopsida</taxon>
        <taxon>eudicotyledons</taxon>
        <taxon>Gunneridae</taxon>
        <taxon>Pentapetalae</taxon>
        <taxon>rosids</taxon>
        <taxon>fabids</taxon>
        <taxon>Fabales</taxon>
        <taxon>Fabaceae</taxon>
        <taxon>Papilionoideae</taxon>
        <taxon>50 kb inversion clade</taxon>
        <taxon>NPAAA clade</taxon>
        <taxon>Hologalegina</taxon>
        <taxon>IRL clade</taxon>
        <taxon>Trifolieae</taxon>
        <taxon>Trifolium</taxon>
    </lineage>
</organism>
<dbReference type="EMBL" id="DF973178">
    <property type="protein sequence ID" value="GAU17985.1"/>
    <property type="molecule type" value="Genomic_DNA"/>
</dbReference>
<evidence type="ECO:0000313" key="3">
    <source>
        <dbReference type="Proteomes" id="UP000242715"/>
    </source>
</evidence>
<dbReference type="AlphaFoldDB" id="A0A2Z6MNY0"/>
<feature type="region of interest" description="Disordered" evidence="1">
    <location>
        <begin position="1"/>
        <end position="25"/>
    </location>
</feature>
<reference evidence="3" key="1">
    <citation type="journal article" date="2017" name="Front. Plant Sci.">
        <title>Climate Clever Clovers: New Paradigm to Reduce the Environmental Footprint of Ruminants by Breeding Low Methanogenic Forages Utilizing Haplotype Variation.</title>
        <authorList>
            <person name="Kaur P."/>
            <person name="Appels R."/>
            <person name="Bayer P.E."/>
            <person name="Keeble-Gagnere G."/>
            <person name="Wang J."/>
            <person name="Hirakawa H."/>
            <person name="Shirasawa K."/>
            <person name="Vercoe P."/>
            <person name="Stefanova K."/>
            <person name="Durmic Z."/>
            <person name="Nichols P."/>
            <person name="Revell C."/>
            <person name="Isobe S.N."/>
            <person name="Edwards D."/>
            <person name="Erskine W."/>
        </authorList>
    </citation>
    <scope>NUCLEOTIDE SEQUENCE [LARGE SCALE GENOMIC DNA]</scope>
    <source>
        <strain evidence="3">cv. Daliak</strain>
    </source>
</reference>
<evidence type="ECO:0000313" key="2">
    <source>
        <dbReference type="EMBL" id="GAU17985.1"/>
    </source>
</evidence>